<dbReference type="EMBL" id="LCDG01000008">
    <property type="protein sequence ID" value="KKS47367.1"/>
    <property type="molecule type" value="Genomic_DNA"/>
</dbReference>
<keyword evidence="1" id="KW-0472">Membrane</keyword>
<dbReference type="Proteomes" id="UP000034704">
    <property type="component" value="Unassembled WGS sequence"/>
</dbReference>
<feature type="domain" description="LytR/CpsA/Psr regulator C-terminal" evidence="2">
    <location>
        <begin position="102"/>
        <end position="188"/>
    </location>
</feature>
<name>A0A0G0ZF65_9BACT</name>
<gene>
    <name evidence="3" type="ORF">UV12_C0008G0035</name>
</gene>
<feature type="transmembrane region" description="Helical" evidence="1">
    <location>
        <begin position="9"/>
        <end position="30"/>
    </location>
</feature>
<accession>A0A0G0ZF65</accession>
<evidence type="ECO:0000256" key="1">
    <source>
        <dbReference type="SAM" id="Phobius"/>
    </source>
</evidence>
<proteinExistence type="predicted"/>
<dbReference type="Gene3D" id="3.30.70.2390">
    <property type="match status" value="1"/>
</dbReference>
<keyword evidence="1" id="KW-0812">Transmembrane</keyword>
<evidence type="ECO:0000313" key="4">
    <source>
        <dbReference type="Proteomes" id="UP000034704"/>
    </source>
</evidence>
<evidence type="ECO:0000259" key="2">
    <source>
        <dbReference type="Pfam" id="PF13399"/>
    </source>
</evidence>
<comment type="caution">
    <text evidence="3">The sequence shown here is derived from an EMBL/GenBank/DDBJ whole genome shotgun (WGS) entry which is preliminary data.</text>
</comment>
<organism evidence="3 4">
    <name type="scientific">Candidatus Nomurabacteria bacterium GW2011_GWC2_42_20</name>
    <dbReference type="NCBI Taxonomy" id="1618756"/>
    <lineage>
        <taxon>Bacteria</taxon>
        <taxon>Candidatus Nomuraibacteriota</taxon>
    </lineage>
</organism>
<dbReference type="InterPro" id="IPR027381">
    <property type="entry name" value="LytR/CpsA/Psr_C"/>
</dbReference>
<protein>
    <recommendedName>
        <fullName evidence="2">LytR/CpsA/Psr regulator C-terminal domain-containing protein</fullName>
    </recommendedName>
</protein>
<dbReference type="AlphaFoldDB" id="A0A0G0ZF65"/>
<dbReference type="Pfam" id="PF13399">
    <property type="entry name" value="LytR_C"/>
    <property type="match status" value="1"/>
</dbReference>
<evidence type="ECO:0000313" key="3">
    <source>
        <dbReference type="EMBL" id="KKS47367.1"/>
    </source>
</evidence>
<dbReference type="STRING" id="1618756.UV12_C0008G0035"/>
<keyword evidence="1" id="KW-1133">Transmembrane helix</keyword>
<reference evidence="3 4" key="1">
    <citation type="journal article" date="2015" name="Nature">
        <title>rRNA introns, odd ribosomes, and small enigmatic genomes across a large radiation of phyla.</title>
        <authorList>
            <person name="Brown C.T."/>
            <person name="Hug L.A."/>
            <person name="Thomas B.C."/>
            <person name="Sharon I."/>
            <person name="Castelle C.J."/>
            <person name="Singh A."/>
            <person name="Wilkins M.J."/>
            <person name="Williams K.H."/>
            <person name="Banfield J.F."/>
        </authorList>
    </citation>
    <scope>NUCLEOTIDE SEQUENCE [LARGE SCALE GENOMIC DNA]</scope>
</reference>
<sequence>MSKVKPKDLIYPAIILFFIIIVGILFSVAMKFITKNFNDAFSGTIATERSVLNMENYTLVAKKLGISIEPQKNAIITVPEKATATTTEDVIVETEEILDKKSITISVLNSTTKKGAAGALAQALENDGFAKATTGNEKKQYATTTIFINEDKLEYEELILDTVQKTYPDAIVSTTSAGKSDVVIIIGTL</sequence>